<keyword evidence="2" id="KW-1185">Reference proteome</keyword>
<dbReference type="Proteomes" id="UP000297245">
    <property type="component" value="Unassembled WGS sequence"/>
</dbReference>
<gene>
    <name evidence="1" type="ORF">K435DRAFT_881135</name>
</gene>
<accession>A0A4S8KJM4</accession>
<dbReference type="EMBL" id="ML182437">
    <property type="protein sequence ID" value="THU75298.1"/>
    <property type="molecule type" value="Genomic_DNA"/>
</dbReference>
<organism evidence="1 2">
    <name type="scientific">Dendrothele bispora (strain CBS 962.96)</name>
    <dbReference type="NCBI Taxonomy" id="1314807"/>
    <lineage>
        <taxon>Eukaryota</taxon>
        <taxon>Fungi</taxon>
        <taxon>Dikarya</taxon>
        <taxon>Basidiomycota</taxon>
        <taxon>Agaricomycotina</taxon>
        <taxon>Agaricomycetes</taxon>
        <taxon>Agaricomycetidae</taxon>
        <taxon>Agaricales</taxon>
        <taxon>Agaricales incertae sedis</taxon>
        <taxon>Dendrothele</taxon>
    </lineage>
</organism>
<dbReference type="AlphaFoldDB" id="A0A4S8KJM4"/>
<protein>
    <submittedName>
        <fullName evidence="1">Uncharacterized protein</fullName>
    </submittedName>
</protein>
<evidence type="ECO:0000313" key="1">
    <source>
        <dbReference type="EMBL" id="THU75298.1"/>
    </source>
</evidence>
<sequence>MMCRSFDSRVTISELLPQSHVAVRSLISSSNLLLVKLCKLIKALGLIVKYSVLLNNSYSTTAARIPGVHHVTHPELGASVKVFNKWYTSDYLVETVCELLQCKEGDPQMDSGIGCSVFSSFLWDIKMRAEEDLERFGN</sequence>
<name>A0A4S8KJM4_DENBC</name>
<proteinExistence type="predicted"/>
<evidence type="ECO:0000313" key="2">
    <source>
        <dbReference type="Proteomes" id="UP000297245"/>
    </source>
</evidence>
<reference evidence="1 2" key="1">
    <citation type="journal article" date="2019" name="Nat. Ecol. Evol.">
        <title>Megaphylogeny resolves global patterns of mushroom evolution.</title>
        <authorList>
            <person name="Varga T."/>
            <person name="Krizsan K."/>
            <person name="Foldi C."/>
            <person name="Dima B."/>
            <person name="Sanchez-Garcia M."/>
            <person name="Sanchez-Ramirez S."/>
            <person name="Szollosi G.J."/>
            <person name="Szarkandi J.G."/>
            <person name="Papp V."/>
            <person name="Albert L."/>
            <person name="Andreopoulos W."/>
            <person name="Angelini C."/>
            <person name="Antonin V."/>
            <person name="Barry K.W."/>
            <person name="Bougher N.L."/>
            <person name="Buchanan P."/>
            <person name="Buyck B."/>
            <person name="Bense V."/>
            <person name="Catcheside P."/>
            <person name="Chovatia M."/>
            <person name="Cooper J."/>
            <person name="Damon W."/>
            <person name="Desjardin D."/>
            <person name="Finy P."/>
            <person name="Geml J."/>
            <person name="Haridas S."/>
            <person name="Hughes K."/>
            <person name="Justo A."/>
            <person name="Karasinski D."/>
            <person name="Kautmanova I."/>
            <person name="Kiss B."/>
            <person name="Kocsube S."/>
            <person name="Kotiranta H."/>
            <person name="LaButti K.M."/>
            <person name="Lechner B.E."/>
            <person name="Liimatainen K."/>
            <person name="Lipzen A."/>
            <person name="Lukacs Z."/>
            <person name="Mihaltcheva S."/>
            <person name="Morgado L.N."/>
            <person name="Niskanen T."/>
            <person name="Noordeloos M.E."/>
            <person name="Ohm R.A."/>
            <person name="Ortiz-Santana B."/>
            <person name="Ovrebo C."/>
            <person name="Racz N."/>
            <person name="Riley R."/>
            <person name="Savchenko A."/>
            <person name="Shiryaev A."/>
            <person name="Soop K."/>
            <person name="Spirin V."/>
            <person name="Szebenyi C."/>
            <person name="Tomsovsky M."/>
            <person name="Tulloss R.E."/>
            <person name="Uehling J."/>
            <person name="Grigoriev I.V."/>
            <person name="Vagvolgyi C."/>
            <person name="Papp T."/>
            <person name="Martin F.M."/>
            <person name="Miettinen O."/>
            <person name="Hibbett D.S."/>
            <person name="Nagy L.G."/>
        </authorList>
    </citation>
    <scope>NUCLEOTIDE SEQUENCE [LARGE SCALE GENOMIC DNA]</scope>
    <source>
        <strain evidence="1 2">CBS 962.96</strain>
    </source>
</reference>